<organism evidence="1 2">
    <name type="scientific">Parelaphostrongylus tenuis</name>
    <name type="common">Meningeal worm</name>
    <dbReference type="NCBI Taxonomy" id="148309"/>
    <lineage>
        <taxon>Eukaryota</taxon>
        <taxon>Metazoa</taxon>
        <taxon>Ecdysozoa</taxon>
        <taxon>Nematoda</taxon>
        <taxon>Chromadorea</taxon>
        <taxon>Rhabditida</taxon>
        <taxon>Rhabditina</taxon>
        <taxon>Rhabditomorpha</taxon>
        <taxon>Strongyloidea</taxon>
        <taxon>Metastrongylidae</taxon>
        <taxon>Parelaphostrongylus</taxon>
    </lineage>
</organism>
<dbReference type="Proteomes" id="UP001196413">
    <property type="component" value="Unassembled WGS sequence"/>
</dbReference>
<proteinExistence type="predicted"/>
<gene>
    <name evidence="1" type="ORF">KIN20_014200</name>
</gene>
<sequence length="51" mass="5442">MSASARGLEGTLLRLLPKIDLACEMSVSEGYEAAAPQNRLRGIIGPINDEN</sequence>
<dbReference type="EMBL" id="JAHQIW010002826">
    <property type="protein sequence ID" value="KAJ1356470.1"/>
    <property type="molecule type" value="Genomic_DNA"/>
</dbReference>
<comment type="caution">
    <text evidence="1">The sequence shown here is derived from an EMBL/GenBank/DDBJ whole genome shotgun (WGS) entry which is preliminary data.</text>
</comment>
<dbReference type="AlphaFoldDB" id="A0AAD5QP85"/>
<reference evidence="1" key="1">
    <citation type="submission" date="2021-06" db="EMBL/GenBank/DDBJ databases">
        <title>Parelaphostrongylus tenuis whole genome reference sequence.</title>
        <authorList>
            <person name="Garwood T.J."/>
            <person name="Larsen P.A."/>
            <person name="Fountain-Jones N.M."/>
            <person name="Garbe J.R."/>
            <person name="Macchietto M.G."/>
            <person name="Kania S.A."/>
            <person name="Gerhold R.W."/>
            <person name="Richards J.E."/>
            <person name="Wolf T.M."/>
        </authorList>
    </citation>
    <scope>NUCLEOTIDE SEQUENCE</scope>
    <source>
        <strain evidence="1">MNPRO001-30</strain>
        <tissue evidence="1">Meninges</tissue>
    </source>
</reference>
<protein>
    <submittedName>
        <fullName evidence="1">Uncharacterized protein</fullName>
    </submittedName>
</protein>
<accession>A0AAD5QP85</accession>
<evidence type="ECO:0000313" key="1">
    <source>
        <dbReference type="EMBL" id="KAJ1356470.1"/>
    </source>
</evidence>
<keyword evidence="2" id="KW-1185">Reference proteome</keyword>
<name>A0AAD5QP85_PARTN</name>
<evidence type="ECO:0000313" key="2">
    <source>
        <dbReference type="Proteomes" id="UP001196413"/>
    </source>
</evidence>